<keyword evidence="1" id="KW-0805">Transcription regulation</keyword>
<dbReference type="SUPFAM" id="SSF46785">
    <property type="entry name" value="Winged helix' DNA-binding domain"/>
    <property type="match status" value="1"/>
</dbReference>
<dbReference type="OrthoDB" id="7173258at2"/>
<name>A0A1M5T4R9_9RHOB</name>
<dbReference type="InterPro" id="IPR000524">
    <property type="entry name" value="Tscrpt_reg_HTH_GntR"/>
</dbReference>
<evidence type="ECO:0000256" key="3">
    <source>
        <dbReference type="ARBA" id="ARBA00023163"/>
    </source>
</evidence>
<dbReference type="InterPro" id="IPR011663">
    <property type="entry name" value="UTRA"/>
</dbReference>
<keyword evidence="3" id="KW-0804">Transcription</keyword>
<proteinExistence type="predicted"/>
<organism evidence="5 6">
    <name type="scientific">Cognatiyoonia sediminum</name>
    <dbReference type="NCBI Taxonomy" id="1508389"/>
    <lineage>
        <taxon>Bacteria</taxon>
        <taxon>Pseudomonadati</taxon>
        <taxon>Pseudomonadota</taxon>
        <taxon>Alphaproteobacteria</taxon>
        <taxon>Rhodobacterales</taxon>
        <taxon>Paracoccaceae</taxon>
        <taxon>Cognatiyoonia</taxon>
    </lineage>
</organism>
<reference evidence="5 6" key="1">
    <citation type="submission" date="2016-11" db="EMBL/GenBank/DDBJ databases">
        <authorList>
            <person name="Jaros S."/>
            <person name="Januszkiewicz K."/>
            <person name="Wedrychowicz H."/>
        </authorList>
    </citation>
    <scope>NUCLEOTIDE SEQUENCE [LARGE SCALE GENOMIC DNA]</scope>
    <source>
        <strain evidence="5 6">DSM 28715</strain>
    </source>
</reference>
<evidence type="ECO:0000259" key="4">
    <source>
        <dbReference type="PROSITE" id="PS50949"/>
    </source>
</evidence>
<dbReference type="InterPro" id="IPR028978">
    <property type="entry name" value="Chorismate_lyase_/UTRA_dom_sf"/>
</dbReference>
<dbReference type="PANTHER" id="PTHR44846">
    <property type="entry name" value="MANNOSYL-D-GLYCERATE TRANSPORT/METABOLISM SYSTEM REPRESSOR MNGR-RELATED"/>
    <property type="match status" value="1"/>
</dbReference>
<sequence length="251" mass="27896">MSDLVEELDATRWFREGKGARYRQLSRHITELIKSGSLAQEDQLPSERELADIAGISRVTVRKAIAELVDAGLIEQRQGAGSFVSEKGERFEQSLSSLVSFTENLQARGIRSSSEVLLRGVFRPTPTETTILGLTPVQRASRIHRLRSGDGVPMALEYSSVPDDILPNPDRVSVSLYEVLRSRGTAPTRALQRVMAINATDRVAELLKLPDGTAVLQIERTAYLATGRPIEFTSGYYRSDVYDFVSELRLD</sequence>
<evidence type="ECO:0000313" key="6">
    <source>
        <dbReference type="Proteomes" id="UP000184074"/>
    </source>
</evidence>
<keyword evidence="2" id="KW-0238">DNA-binding</keyword>
<dbReference type="PANTHER" id="PTHR44846:SF1">
    <property type="entry name" value="MANNOSYL-D-GLYCERATE TRANSPORT_METABOLISM SYSTEM REPRESSOR MNGR-RELATED"/>
    <property type="match status" value="1"/>
</dbReference>
<dbReference type="GO" id="GO:0003677">
    <property type="term" value="F:DNA binding"/>
    <property type="evidence" value="ECO:0007669"/>
    <property type="project" value="UniProtKB-KW"/>
</dbReference>
<dbReference type="Gene3D" id="1.10.10.10">
    <property type="entry name" value="Winged helix-like DNA-binding domain superfamily/Winged helix DNA-binding domain"/>
    <property type="match status" value="1"/>
</dbReference>
<dbReference type="CDD" id="cd07377">
    <property type="entry name" value="WHTH_GntR"/>
    <property type="match status" value="1"/>
</dbReference>
<accession>A0A1M5T4R9</accession>
<dbReference type="PRINTS" id="PR00035">
    <property type="entry name" value="HTHGNTR"/>
</dbReference>
<evidence type="ECO:0000313" key="5">
    <source>
        <dbReference type="EMBL" id="SHH45682.1"/>
    </source>
</evidence>
<dbReference type="RefSeq" id="WP_072902892.1">
    <property type="nucleotide sequence ID" value="NZ_FQXB01000008.1"/>
</dbReference>
<dbReference type="GO" id="GO:0045892">
    <property type="term" value="P:negative regulation of DNA-templated transcription"/>
    <property type="evidence" value="ECO:0007669"/>
    <property type="project" value="TreeGrafter"/>
</dbReference>
<dbReference type="SUPFAM" id="SSF64288">
    <property type="entry name" value="Chorismate lyase-like"/>
    <property type="match status" value="1"/>
</dbReference>
<evidence type="ECO:0000256" key="1">
    <source>
        <dbReference type="ARBA" id="ARBA00023015"/>
    </source>
</evidence>
<dbReference type="InterPro" id="IPR036388">
    <property type="entry name" value="WH-like_DNA-bd_sf"/>
</dbReference>
<dbReference type="PROSITE" id="PS50949">
    <property type="entry name" value="HTH_GNTR"/>
    <property type="match status" value="1"/>
</dbReference>
<dbReference type="STRING" id="1508389.SAMN05444003_3236"/>
<evidence type="ECO:0000256" key="2">
    <source>
        <dbReference type="ARBA" id="ARBA00023125"/>
    </source>
</evidence>
<dbReference type="AlphaFoldDB" id="A0A1M5T4R9"/>
<feature type="domain" description="HTH gntR-type" evidence="4">
    <location>
        <begin position="19"/>
        <end position="87"/>
    </location>
</feature>
<protein>
    <submittedName>
        <fullName evidence="5">Transcriptional regulator, GntR family</fullName>
    </submittedName>
</protein>
<dbReference type="Pfam" id="PF07702">
    <property type="entry name" value="UTRA"/>
    <property type="match status" value="1"/>
</dbReference>
<dbReference type="EMBL" id="FQXB01000008">
    <property type="protein sequence ID" value="SHH45682.1"/>
    <property type="molecule type" value="Genomic_DNA"/>
</dbReference>
<keyword evidence="6" id="KW-1185">Reference proteome</keyword>
<dbReference type="GO" id="GO:0003700">
    <property type="term" value="F:DNA-binding transcription factor activity"/>
    <property type="evidence" value="ECO:0007669"/>
    <property type="project" value="InterPro"/>
</dbReference>
<dbReference type="InterPro" id="IPR036390">
    <property type="entry name" value="WH_DNA-bd_sf"/>
</dbReference>
<dbReference type="Pfam" id="PF00392">
    <property type="entry name" value="GntR"/>
    <property type="match status" value="1"/>
</dbReference>
<dbReference type="Proteomes" id="UP000184074">
    <property type="component" value="Unassembled WGS sequence"/>
</dbReference>
<dbReference type="SMART" id="SM00866">
    <property type="entry name" value="UTRA"/>
    <property type="match status" value="1"/>
</dbReference>
<dbReference type="Gene3D" id="3.40.1410.10">
    <property type="entry name" value="Chorismate lyase-like"/>
    <property type="match status" value="1"/>
</dbReference>
<dbReference type="InterPro" id="IPR050679">
    <property type="entry name" value="Bact_HTH_transcr_reg"/>
</dbReference>
<dbReference type="SMART" id="SM00345">
    <property type="entry name" value="HTH_GNTR"/>
    <property type="match status" value="1"/>
</dbReference>
<gene>
    <name evidence="5" type="ORF">SAMN05444003_3236</name>
</gene>